<keyword evidence="2" id="KW-1185">Reference proteome</keyword>
<dbReference type="InParanoid" id="B7FPC9"/>
<feature type="non-terminal residue" evidence="1">
    <location>
        <position position="1"/>
    </location>
</feature>
<organism evidence="1 2">
    <name type="scientific">Phaeodactylum tricornutum (strain CCAP 1055/1)</name>
    <dbReference type="NCBI Taxonomy" id="556484"/>
    <lineage>
        <taxon>Eukaryota</taxon>
        <taxon>Sar</taxon>
        <taxon>Stramenopiles</taxon>
        <taxon>Ochrophyta</taxon>
        <taxon>Bacillariophyta</taxon>
        <taxon>Bacillariophyceae</taxon>
        <taxon>Bacillariophycidae</taxon>
        <taxon>Naviculales</taxon>
        <taxon>Phaeodactylaceae</taxon>
        <taxon>Phaeodactylum</taxon>
    </lineage>
</organism>
<dbReference type="KEGG" id="pti:PHATRDRAFT_3527"/>
<evidence type="ECO:0000313" key="1">
    <source>
        <dbReference type="EMBL" id="EEC51151.1"/>
    </source>
</evidence>
<reference evidence="1 2" key="1">
    <citation type="journal article" date="2008" name="Nature">
        <title>The Phaeodactylum genome reveals the evolutionary history of diatom genomes.</title>
        <authorList>
            <person name="Bowler C."/>
            <person name="Allen A.E."/>
            <person name="Badger J.H."/>
            <person name="Grimwood J."/>
            <person name="Jabbari K."/>
            <person name="Kuo A."/>
            <person name="Maheswari U."/>
            <person name="Martens C."/>
            <person name="Maumus F."/>
            <person name="Otillar R.P."/>
            <person name="Rayko E."/>
            <person name="Salamov A."/>
            <person name="Vandepoele K."/>
            <person name="Beszteri B."/>
            <person name="Gruber A."/>
            <person name="Heijde M."/>
            <person name="Katinka M."/>
            <person name="Mock T."/>
            <person name="Valentin K."/>
            <person name="Verret F."/>
            <person name="Berges J.A."/>
            <person name="Brownlee C."/>
            <person name="Cadoret J.P."/>
            <person name="Chiovitti A."/>
            <person name="Choi C.J."/>
            <person name="Coesel S."/>
            <person name="De Martino A."/>
            <person name="Detter J.C."/>
            <person name="Durkin C."/>
            <person name="Falciatore A."/>
            <person name="Fournet J."/>
            <person name="Haruta M."/>
            <person name="Huysman M.J."/>
            <person name="Jenkins B.D."/>
            <person name="Jiroutova K."/>
            <person name="Jorgensen R.E."/>
            <person name="Joubert Y."/>
            <person name="Kaplan A."/>
            <person name="Kroger N."/>
            <person name="Kroth P.G."/>
            <person name="La Roche J."/>
            <person name="Lindquist E."/>
            <person name="Lommer M."/>
            <person name="Martin-Jezequel V."/>
            <person name="Lopez P.J."/>
            <person name="Lucas S."/>
            <person name="Mangogna M."/>
            <person name="McGinnis K."/>
            <person name="Medlin L.K."/>
            <person name="Montsant A."/>
            <person name="Oudot-Le Secq M.P."/>
            <person name="Napoli C."/>
            <person name="Obornik M."/>
            <person name="Parker M.S."/>
            <person name="Petit J.L."/>
            <person name="Porcel B.M."/>
            <person name="Poulsen N."/>
            <person name="Robison M."/>
            <person name="Rychlewski L."/>
            <person name="Rynearson T.A."/>
            <person name="Schmutz J."/>
            <person name="Shapiro H."/>
            <person name="Siaut M."/>
            <person name="Stanley M."/>
            <person name="Sussman M.R."/>
            <person name="Taylor A.R."/>
            <person name="Vardi A."/>
            <person name="von Dassow P."/>
            <person name="Vyverman W."/>
            <person name="Willis A."/>
            <person name="Wyrwicz L.S."/>
            <person name="Rokhsar D.S."/>
            <person name="Weissenbach J."/>
            <person name="Armbrust E.V."/>
            <person name="Green B.R."/>
            <person name="Van de Peer Y."/>
            <person name="Grigoriev I.V."/>
        </authorList>
    </citation>
    <scope>NUCLEOTIDE SEQUENCE [LARGE SCALE GENOMIC DNA]</scope>
    <source>
        <strain evidence="1 2">CCAP 1055/1</strain>
    </source>
</reference>
<dbReference type="InterPro" id="IPR029058">
    <property type="entry name" value="AB_hydrolase_fold"/>
</dbReference>
<sequence>LLRPPIETGPPRALIHFLGGAIVGKAPHISYRYLLESLAKKGYMVVATPYDLSFDYLTTCDTILSRFEMVAATLARQYGALPVVGLGHSCGSVLQLLITSLFPDTPRGANALISFNNKPVTEAIPVFEEVVAPFFTYVAARNATRSSGSEILSVGLQLAKSATVGEVPYEFLETLEQIPLLIDEVADGARDFVPPPAEVKAAARRAYRARRTLIVKYTEDPLDESDEIEDLLQ</sequence>
<dbReference type="ESTHER" id="phatc-b7fpc9">
    <property type="family name" value="Duf_1350"/>
</dbReference>
<dbReference type="Pfam" id="PF07082">
    <property type="entry name" value="DUF1350"/>
    <property type="match status" value="1"/>
</dbReference>
<dbReference type="PANTHER" id="PTHR34127">
    <property type="entry name" value="OS04G0405600 PROTEIN"/>
    <property type="match status" value="1"/>
</dbReference>
<name>B7FPC9_PHATC</name>
<dbReference type="OrthoDB" id="4892at2759"/>
<dbReference type="EMBL" id="CM000605">
    <property type="protein sequence ID" value="EEC51151.1"/>
    <property type="molecule type" value="Genomic_DNA"/>
</dbReference>
<dbReference type="SUPFAM" id="SSF53474">
    <property type="entry name" value="alpha/beta-Hydrolases"/>
    <property type="match status" value="1"/>
</dbReference>
<dbReference type="Gene3D" id="3.40.50.1820">
    <property type="entry name" value="alpha/beta hydrolase"/>
    <property type="match status" value="1"/>
</dbReference>
<dbReference type="RefSeq" id="XP_002176688.1">
    <property type="nucleotide sequence ID" value="XM_002176652.1"/>
</dbReference>
<dbReference type="Proteomes" id="UP000000759">
    <property type="component" value="Chromosome 1"/>
</dbReference>
<accession>B7FPC9</accession>
<dbReference type="PANTHER" id="PTHR34127:SF1">
    <property type="entry name" value="OS04G0405600 PROTEIN"/>
    <property type="match status" value="1"/>
</dbReference>
<dbReference type="GeneID" id="7196368"/>
<dbReference type="PaxDb" id="2850-Phatr3527"/>
<gene>
    <name evidence="1" type="ORF">PHATRDRAFT_3527</name>
</gene>
<feature type="non-terminal residue" evidence="1">
    <location>
        <position position="233"/>
    </location>
</feature>
<dbReference type="AlphaFoldDB" id="B7FPC9"/>
<proteinExistence type="predicted"/>
<dbReference type="STRING" id="556484.B7FPC9"/>
<dbReference type="eggNOG" id="ENOG502QU9N">
    <property type="taxonomic scope" value="Eukaryota"/>
</dbReference>
<evidence type="ECO:0000313" key="2">
    <source>
        <dbReference type="Proteomes" id="UP000000759"/>
    </source>
</evidence>
<reference evidence="2" key="2">
    <citation type="submission" date="2008-08" db="EMBL/GenBank/DDBJ databases">
        <authorList>
            <consortium name="Diatom Consortium"/>
            <person name="Grigoriev I."/>
            <person name="Grimwood J."/>
            <person name="Kuo A."/>
            <person name="Otillar R.P."/>
            <person name="Salamov A."/>
            <person name="Detter J.C."/>
            <person name="Lindquist E."/>
            <person name="Shapiro H."/>
            <person name="Lucas S."/>
            <person name="Glavina del Rio T."/>
            <person name="Pitluck S."/>
            <person name="Rokhsar D."/>
            <person name="Bowler C."/>
        </authorList>
    </citation>
    <scope>GENOME REANNOTATION</scope>
    <source>
        <strain evidence="2">CCAP 1055/1</strain>
    </source>
</reference>
<protein>
    <submittedName>
        <fullName evidence="1">Uncharacterized protein</fullName>
    </submittedName>
</protein>
<dbReference type="InterPro" id="IPR010765">
    <property type="entry name" value="DUF1350"/>
</dbReference>